<evidence type="ECO:0000259" key="2">
    <source>
        <dbReference type="SMART" id="SM00394"/>
    </source>
</evidence>
<gene>
    <name evidence="4" type="primary">LOC115886813</name>
</gene>
<accession>A0A6J2YEY2</accession>
<name>A0A6J2YEY2_SITOR</name>
<dbReference type="KEGG" id="soy:115886813"/>
<dbReference type="Pfam" id="PF02197">
    <property type="entry name" value="RIIa"/>
    <property type="match status" value="1"/>
</dbReference>
<dbReference type="Proteomes" id="UP000504635">
    <property type="component" value="Unplaced"/>
</dbReference>
<dbReference type="InterPro" id="IPR000048">
    <property type="entry name" value="IQ_motif_EF-hand-BS"/>
</dbReference>
<dbReference type="Gene3D" id="1.20.5.190">
    <property type="match status" value="1"/>
</dbReference>
<dbReference type="GeneID" id="115886813"/>
<dbReference type="SUPFAM" id="SSF47391">
    <property type="entry name" value="Dimerization-anchoring domain of cAMP-dependent PK regulatory subunit"/>
    <property type="match status" value="1"/>
</dbReference>
<dbReference type="OrthoDB" id="26525at2759"/>
<dbReference type="AlphaFoldDB" id="A0A6J2YEY2"/>
<feature type="region of interest" description="Disordered" evidence="1">
    <location>
        <begin position="347"/>
        <end position="406"/>
    </location>
</feature>
<dbReference type="CDD" id="cd23767">
    <property type="entry name" value="IQCD"/>
    <property type="match status" value="1"/>
</dbReference>
<feature type="domain" description="RIIa" evidence="2">
    <location>
        <begin position="18"/>
        <end position="55"/>
    </location>
</feature>
<sequence>MQAMLQRHCARYIYVIPEGLKELMSDISREVLRSQPENIYMFIADYLDALMITRENARVAARLVESLTEMATTTATFLEETGMSREDVDNIVLSIHRTFKEFIDHDYPRRRSTGSSEVEEANIVHEVLYKANIDPEQAEMAARIIQQAYRRFKEREEHEKKLLAGLIDWRIAARSAIRLYRHTGVTNEEANRAATLIKAAYRGYYTRRMMKALATMDYENLFPMHLEVDDFDYAIEDGDEEYDQYRDYQRGLMEDDEDDGIERPKSVTINYNTVIPHVDFDTDLGDQTKASMKVSTTSSIVKHSMGYIISAAIAKVTEDVLPEQTDEIDETGDDVLQTEVEIKSEVEFEEQLDGPFEEKVKKDIEGEAGVEPEEQPEEQVKKQFEDQAGGQLKEQPEEQAESQPEI</sequence>
<organism evidence="3 4">
    <name type="scientific">Sitophilus oryzae</name>
    <name type="common">Rice weevil</name>
    <name type="synonym">Curculio oryzae</name>
    <dbReference type="NCBI Taxonomy" id="7048"/>
    <lineage>
        <taxon>Eukaryota</taxon>
        <taxon>Metazoa</taxon>
        <taxon>Ecdysozoa</taxon>
        <taxon>Arthropoda</taxon>
        <taxon>Hexapoda</taxon>
        <taxon>Insecta</taxon>
        <taxon>Pterygota</taxon>
        <taxon>Neoptera</taxon>
        <taxon>Endopterygota</taxon>
        <taxon>Coleoptera</taxon>
        <taxon>Polyphaga</taxon>
        <taxon>Cucujiformia</taxon>
        <taxon>Curculionidae</taxon>
        <taxon>Dryophthorinae</taxon>
        <taxon>Sitophilus</taxon>
    </lineage>
</organism>
<feature type="compositionally biased region" description="Basic and acidic residues" evidence="1">
    <location>
        <begin position="356"/>
        <end position="365"/>
    </location>
</feature>
<dbReference type="PANTHER" id="PTHR10699:SF11">
    <property type="entry name" value="IGLOO, ISOFORM A"/>
    <property type="match status" value="1"/>
</dbReference>
<evidence type="ECO:0000313" key="4">
    <source>
        <dbReference type="RefSeq" id="XP_030761977.1"/>
    </source>
</evidence>
<dbReference type="GO" id="GO:0005516">
    <property type="term" value="F:calmodulin binding"/>
    <property type="evidence" value="ECO:0007669"/>
    <property type="project" value="TreeGrafter"/>
</dbReference>
<dbReference type="CDD" id="cd12100">
    <property type="entry name" value="DD_CABYR_SP17"/>
    <property type="match status" value="1"/>
</dbReference>
<dbReference type="RefSeq" id="XP_030761977.1">
    <property type="nucleotide sequence ID" value="XM_030906117.1"/>
</dbReference>
<dbReference type="PANTHER" id="PTHR10699">
    <property type="entry name" value="NEUROMODULIN"/>
    <property type="match status" value="1"/>
</dbReference>
<reference evidence="4" key="1">
    <citation type="submission" date="2025-08" db="UniProtKB">
        <authorList>
            <consortium name="RefSeq"/>
        </authorList>
    </citation>
    <scope>IDENTIFICATION</scope>
    <source>
        <tissue evidence="4">Gonads</tissue>
    </source>
</reference>
<dbReference type="InterPro" id="IPR047579">
    <property type="entry name" value="DD_CABYR_SP17"/>
</dbReference>
<evidence type="ECO:0000313" key="3">
    <source>
        <dbReference type="Proteomes" id="UP000504635"/>
    </source>
</evidence>
<protein>
    <submittedName>
        <fullName evidence="4">Uncharacterized protein LOC115886813</fullName>
    </submittedName>
</protein>
<dbReference type="InParanoid" id="A0A6J2YEY2"/>
<keyword evidence="3" id="KW-1185">Reference proteome</keyword>
<dbReference type="SMART" id="SM00015">
    <property type="entry name" value="IQ"/>
    <property type="match status" value="2"/>
</dbReference>
<dbReference type="SMART" id="SM00394">
    <property type="entry name" value="RIIa"/>
    <property type="match status" value="1"/>
</dbReference>
<feature type="compositionally biased region" description="Acidic residues" evidence="1">
    <location>
        <begin position="366"/>
        <end position="377"/>
    </location>
</feature>
<dbReference type="InterPro" id="IPR003117">
    <property type="entry name" value="cAMP_dep_PK_reg_su_I/II_a/b"/>
</dbReference>
<dbReference type="Gene3D" id="1.20.890.10">
    <property type="entry name" value="cAMP-dependent protein kinase regulatory subunit, dimerization-anchoring domain"/>
    <property type="match status" value="1"/>
</dbReference>
<evidence type="ECO:0000256" key="1">
    <source>
        <dbReference type="SAM" id="MobiDB-lite"/>
    </source>
</evidence>
<dbReference type="PROSITE" id="PS50096">
    <property type="entry name" value="IQ"/>
    <property type="match status" value="1"/>
</dbReference>
<proteinExistence type="predicted"/>